<dbReference type="Pfam" id="PF16916">
    <property type="entry name" value="ZT_dimer"/>
    <property type="match status" value="1"/>
</dbReference>
<dbReference type="EMBL" id="LPXH01000015">
    <property type="protein sequence ID" value="KUF42327.1"/>
    <property type="molecule type" value="Genomic_DNA"/>
</dbReference>
<evidence type="ECO:0000256" key="1">
    <source>
        <dbReference type="ARBA" id="ARBA00004141"/>
    </source>
</evidence>
<comment type="caution">
    <text evidence="10">The sequence shown here is derived from an EMBL/GenBank/DDBJ whole genome shotgun (WGS) entry which is preliminary data.</text>
</comment>
<dbReference type="InterPro" id="IPR027470">
    <property type="entry name" value="Cation_efflux_CTD"/>
</dbReference>
<dbReference type="InterPro" id="IPR036837">
    <property type="entry name" value="Cation_efflux_CTD_sf"/>
</dbReference>
<feature type="transmembrane region" description="Helical" evidence="7">
    <location>
        <begin position="163"/>
        <end position="180"/>
    </location>
</feature>
<dbReference type="SUPFAM" id="SSF161111">
    <property type="entry name" value="Cation efflux protein transmembrane domain-like"/>
    <property type="match status" value="1"/>
</dbReference>
<evidence type="ECO:0000256" key="7">
    <source>
        <dbReference type="SAM" id="Phobius"/>
    </source>
</evidence>
<dbReference type="GO" id="GO:0006882">
    <property type="term" value="P:intracellular zinc ion homeostasis"/>
    <property type="evidence" value="ECO:0007669"/>
    <property type="project" value="TreeGrafter"/>
</dbReference>
<dbReference type="Pfam" id="PF01545">
    <property type="entry name" value="Cation_efflux"/>
    <property type="match status" value="1"/>
</dbReference>
<dbReference type="GO" id="GO:0005886">
    <property type="term" value="C:plasma membrane"/>
    <property type="evidence" value="ECO:0007669"/>
    <property type="project" value="TreeGrafter"/>
</dbReference>
<evidence type="ECO:0000256" key="2">
    <source>
        <dbReference type="ARBA" id="ARBA00008114"/>
    </source>
</evidence>
<evidence type="ECO:0000256" key="4">
    <source>
        <dbReference type="ARBA" id="ARBA00022692"/>
    </source>
</evidence>
<evidence type="ECO:0000256" key="5">
    <source>
        <dbReference type="ARBA" id="ARBA00022989"/>
    </source>
</evidence>
<dbReference type="NCBIfam" id="TIGR01297">
    <property type="entry name" value="CDF"/>
    <property type="match status" value="1"/>
</dbReference>
<accession>A0A1V3TM67</accession>
<dbReference type="SUPFAM" id="SSF160240">
    <property type="entry name" value="Cation efflux protein cytoplasmic domain-like"/>
    <property type="match status" value="1"/>
</dbReference>
<dbReference type="InterPro" id="IPR002524">
    <property type="entry name" value="Cation_efflux"/>
</dbReference>
<dbReference type="GO" id="GO:0015093">
    <property type="term" value="F:ferrous iron transmembrane transporter activity"/>
    <property type="evidence" value="ECO:0007669"/>
    <property type="project" value="TreeGrafter"/>
</dbReference>
<evidence type="ECO:0000259" key="9">
    <source>
        <dbReference type="Pfam" id="PF16916"/>
    </source>
</evidence>
<keyword evidence="6 7" id="KW-0472">Membrane</keyword>
<dbReference type="InterPro" id="IPR027469">
    <property type="entry name" value="Cation_efflux_TMD_sf"/>
</dbReference>
<keyword evidence="3" id="KW-0813">Transport</keyword>
<dbReference type="AlphaFoldDB" id="A0A0W7Z4U5"/>
<feature type="transmembrane region" description="Helical" evidence="7">
    <location>
        <begin position="92"/>
        <end position="111"/>
    </location>
</feature>
<dbReference type="Gene3D" id="3.30.70.1350">
    <property type="entry name" value="Cation efflux protein, cytoplasmic domain"/>
    <property type="match status" value="1"/>
</dbReference>
<keyword evidence="4 7" id="KW-0812">Transmembrane</keyword>
<evidence type="ECO:0000256" key="3">
    <source>
        <dbReference type="ARBA" id="ARBA00022448"/>
    </source>
</evidence>
<dbReference type="GO" id="GO:0015086">
    <property type="term" value="F:cadmium ion transmembrane transporter activity"/>
    <property type="evidence" value="ECO:0007669"/>
    <property type="project" value="TreeGrafter"/>
</dbReference>
<dbReference type="Proteomes" id="UP000053300">
    <property type="component" value="Unassembled WGS sequence"/>
</dbReference>
<feature type="transmembrane region" description="Helical" evidence="7">
    <location>
        <begin position="123"/>
        <end position="143"/>
    </location>
</feature>
<dbReference type="InterPro" id="IPR050291">
    <property type="entry name" value="CDF_Transporter"/>
</dbReference>
<feature type="domain" description="Cation efflux protein transmembrane" evidence="8">
    <location>
        <begin position="23"/>
        <end position="216"/>
    </location>
</feature>
<dbReference type="PANTHER" id="PTHR43840:SF15">
    <property type="entry name" value="MITOCHONDRIAL METAL TRANSPORTER 1-RELATED"/>
    <property type="match status" value="1"/>
</dbReference>
<dbReference type="Gene3D" id="1.20.1510.10">
    <property type="entry name" value="Cation efflux protein transmembrane domain"/>
    <property type="match status" value="1"/>
</dbReference>
<evidence type="ECO:0000313" key="10">
    <source>
        <dbReference type="EMBL" id="KUF42327.1"/>
    </source>
</evidence>
<dbReference type="GO" id="GO:0015341">
    <property type="term" value="F:zinc efflux antiporter activity"/>
    <property type="evidence" value="ECO:0007669"/>
    <property type="project" value="TreeGrafter"/>
</dbReference>
<name>A0A0W7Z4U5_9BURK</name>
<evidence type="ECO:0000259" key="8">
    <source>
        <dbReference type="Pfam" id="PF01545"/>
    </source>
</evidence>
<evidence type="ECO:0000256" key="6">
    <source>
        <dbReference type="ARBA" id="ARBA00023136"/>
    </source>
</evidence>
<dbReference type="InterPro" id="IPR058533">
    <property type="entry name" value="Cation_efflux_TM"/>
</dbReference>
<organism evidence="10 11">
    <name type="scientific">Comamonas kerstersii</name>
    <dbReference type="NCBI Taxonomy" id="225992"/>
    <lineage>
        <taxon>Bacteria</taxon>
        <taxon>Pseudomonadati</taxon>
        <taxon>Pseudomonadota</taxon>
        <taxon>Betaproteobacteria</taxon>
        <taxon>Burkholderiales</taxon>
        <taxon>Comamonadaceae</taxon>
        <taxon>Comamonas</taxon>
    </lineage>
</organism>
<keyword evidence="5 7" id="KW-1133">Transmembrane helix</keyword>
<reference evidence="10 11" key="1">
    <citation type="submission" date="2015-12" db="EMBL/GenBank/DDBJ databases">
        <title>Complete genome sequence of a multi-drug resistant strain Acidovorax sp. 12322-1.</title>
        <authorList>
            <person name="Ming D."/>
            <person name="Wang M."/>
            <person name="Hu S."/>
            <person name="Zhou Y."/>
            <person name="Jiang T."/>
        </authorList>
    </citation>
    <scope>NUCLEOTIDE SEQUENCE [LARGE SCALE GENOMIC DNA]</scope>
    <source>
        <strain evidence="10 11">12322-1</strain>
    </source>
</reference>
<proteinExistence type="inferred from homology"/>
<feature type="transmembrane region" description="Helical" evidence="7">
    <location>
        <begin position="21"/>
        <end position="43"/>
    </location>
</feature>
<dbReference type="RefSeq" id="WP_058879550.1">
    <property type="nucleotide sequence ID" value="NZ_JBEBZE010000008.1"/>
</dbReference>
<dbReference type="PANTHER" id="PTHR43840">
    <property type="entry name" value="MITOCHONDRIAL METAL TRANSPORTER 1-RELATED"/>
    <property type="match status" value="1"/>
</dbReference>
<protein>
    <submittedName>
        <fullName evidence="10">Cation diffusion facilitator family transporter</fullName>
    </submittedName>
</protein>
<feature type="domain" description="Cation efflux protein cytoplasmic" evidence="9">
    <location>
        <begin position="247"/>
        <end position="295"/>
    </location>
</feature>
<keyword evidence="11" id="KW-1185">Reference proteome</keyword>
<evidence type="ECO:0000313" key="11">
    <source>
        <dbReference type="Proteomes" id="UP000053300"/>
    </source>
</evidence>
<feature type="transmembrane region" description="Helical" evidence="7">
    <location>
        <begin position="55"/>
        <end position="72"/>
    </location>
</feature>
<dbReference type="STRING" id="225992.B5M06_03990"/>
<comment type="similarity">
    <text evidence="2">Belongs to the cation diffusion facilitator (CDF) transporter (TC 2.A.4) family.</text>
</comment>
<accession>A0A0W7Z4U5</accession>
<sequence>MSHASISADRDAAHWLTPRNLLRVSVVVAVITIVLKMLAWWLTGSVGLLSDALESFVNLAGSMFALAMVTIAQRPADEDHPYGHYKAEYFSAGFEGLLVMGASVAIVWFSVDRLLHPQPLEQLDWGMGLSLLSTVLNGALAWVMFRSARTYRSLALEGDAKHLMTDVYTSVGVVVGLLLAELTGWVWVDAVVGLLVGLNIMWHGWQLVWRSSQGLMDVAMEPQQLQVMEAVLAQQVLAAKSETGASISFDGMHTRQAGERCFVDLHLHVPGEWSLFQAAHWREQAEAALMAAVPGLQARIELLPEGANTLYEKHADEGMPPAGAM</sequence>
<comment type="subcellular location">
    <subcellularLocation>
        <location evidence="1">Membrane</location>
        <topology evidence="1">Multi-pass membrane protein</topology>
    </subcellularLocation>
</comment>
<gene>
    <name evidence="10" type="ORF">AS359_02385</name>
</gene>